<evidence type="ECO:0000256" key="2">
    <source>
        <dbReference type="RuleBase" id="RU362119"/>
    </source>
</evidence>
<name>A0A3P3XI51_9SPIR</name>
<dbReference type="EMBL" id="FWDM01000018">
    <property type="protein sequence ID" value="SLM12537.1"/>
    <property type="molecule type" value="Genomic_DNA"/>
</dbReference>
<dbReference type="InterPro" id="IPR004843">
    <property type="entry name" value="Calcineurin-like_PHP"/>
</dbReference>
<dbReference type="InterPro" id="IPR006179">
    <property type="entry name" value="5_nucleotidase/apyrase"/>
</dbReference>
<gene>
    <name evidence="5" type="ORF">SPIROBIBN47_250074</name>
</gene>
<keyword evidence="1 2" id="KW-0732">Signal</keyword>
<dbReference type="Pfam" id="PF02872">
    <property type="entry name" value="5_nucleotid_C"/>
    <property type="match status" value="1"/>
</dbReference>
<dbReference type="Gene3D" id="3.90.780.10">
    <property type="entry name" value="5'-Nucleotidase, C-terminal domain"/>
    <property type="match status" value="1"/>
</dbReference>
<dbReference type="PRINTS" id="PR01607">
    <property type="entry name" value="APYRASEFAMLY"/>
</dbReference>
<evidence type="ECO:0000256" key="1">
    <source>
        <dbReference type="ARBA" id="ARBA00022729"/>
    </source>
</evidence>
<protein>
    <submittedName>
        <fullName evidence="5">2',3'-cyclic-nucleotide 2'-phosphodiesterase</fullName>
        <ecNumber evidence="5">3.1.4.16</ecNumber>
    </submittedName>
</protein>
<dbReference type="PANTHER" id="PTHR11575">
    <property type="entry name" value="5'-NUCLEOTIDASE-RELATED"/>
    <property type="match status" value="1"/>
</dbReference>
<keyword evidence="2" id="KW-0547">Nucleotide-binding</keyword>
<dbReference type="GO" id="GO:0009166">
    <property type="term" value="P:nucleotide catabolic process"/>
    <property type="evidence" value="ECO:0007669"/>
    <property type="project" value="InterPro"/>
</dbReference>
<reference evidence="5" key="1">
    <citation type="submission" date="2017-02" db="EMBL/GenBank/DDBJ databases">
        <authorList>
            <person name="Regsiter A."/>
            <person name="William W."/>
        </authorList>
    </citation>
    <scope>NUCLEOTIDE SEQUENCE</scope>
    <source>
        <strain evidence="5">Bib</strain>
    </source>
</reference>
<sequence length="613" mass="68494">MKRFFVILCALLAMTMSLAAQSKTVDLTFIETSDIHGSIYPYNFITAKPAATSLAQVASLIKEERSVPGTEVVLLENGDSLQGQPTVYYYNFEKTSGPHIWSQAVNFLGYDAVGVGNHDIEAGHAVYDKMYEELQAPVICANAVKPDGTPYFQPYSVIERNGVKIAILGMITPKIPDWLPPQFWTGMEFEDMVQSAKKWVPIIKEKEHPDLLIGLFHSGVDYTYGNVTRDTPNNENASQLVAEMVPGFDLIFVGHDHAGWSGQGWDPVNKKKIDVKDPNGKVVPIYGPLNAARNVAVVKMNLTWNDQTQSWDKIVRGGLIDMTKYQPDPDFMAKFQPGFDEIKKWVDRPIGKMDGVITTRDSMFGDSAFVDLIHRIQLDLSNDPSLGLKPADISFAAPLSADSKIPSSPDGTLYVRDMFNLYVYENFLYTMTLTGKQVKDFLEYSYQYWFDTMPNEGNHLINFQKDKEGKLVFDNRTNMPMTATRYYNYDSAAGINYVVDVTQPPGNRISISCMSDGRAFNPDATYTVAINSYRGSGGGGHLELGAGLDKETIRTMKLVNGATTKDLRYFLLKWFEKQDGPVTVMPIGNWEVVPSDLAELGTKTDYPLLYPSK</sequence>
<accession>A0A3P3XI51</accession>
<comment type="similarity">
    <text evidence="2">Belongs to the 5'-nucleotidase family.</text>
</comment>
<proteinExistence type="inferred from homology"/>
<organism evidence="5">
    <name type="scientific">uncultured spirochete</name>
    <dbReference type="NCBI Taxonomy" id="156406"/>
    <lineage>
        <taxon>Bacteria</taxon>
        <taxon>Pseudomonadati</taxon>
        <taxon>Spirochaetota</taxon>
        <taxon>Spirochaetia</taxon>
        <taxon>Spirochaetales</taxon>
        <taxon>environmental samples</taxon>
    </lineage>
</organism>
<dbReference type="Pfam" id="PF00149">
    <property type="entry name" value="Metallophos"/>
    <property type="match status" value="1"/>
</dbReference>
<dbReference type="InterPro" id="IPR029052">
    <property type="entry name" value="Metallo-depent_PP-like"/>
</dbReference>
<evidence type="ECO:0000259" key="3">
    <source>
        <dbReference type="Pfam" id="PF00149"/>
    </source>
</evidence>
<dbReference type="GO" id="GO:0030288">
    <property type="term" value="C:outer membrane-bounded periplasmic space"/>
    <property type="evidence" value="ECO:0007669"/>
    <property type="project" value="TreeGrafter"/>
</dbReference>
<feature type="chain" id="PRO_5017846744" evidence="2">
    <location>
        <begin position="20"/>
        <end position="613"/>
    </location>
</feature>
<dbReference type="EC" id="3.1.4.16" evidence="5"/>
<keyword evidence="2 5" id="KW-0378">Hydrolase</keyword>
<dbReference type="GO" id="GO:0000166">
    <property type="term" value="F:nucleotide binding"/>
    <property type="evidence" value="ECO:0007669"/>
    <property type="project" value="UniProtKB-KW"/>
</dbReference>
<evidence type="ECO:0000313" key="5">
    <source>
        <dbReference type="EMBL" id="SLM12537.1"/>
    </source>
</evidence>
<dbReference type="AlphaFoldDB" id="A0A3P3XI51"/>
<feature type="signal peptide" evidence="2">
    <location>
        <begin position="1"/>
        <end position="19"/>
    </location>
</feature>
<evidence type="ECO:0000259" key="4">
    <source>
        <dbReference type="Pfam" id="PF02872"/>
    </source>
</evidence>
<dbReference type="GO" id="GO:0008663">
    <property type="term" value="F:2',3'-cyclic-nucleotide 2'-phosphodiesterase activity"/>
    <property type="evidence" value="ECO:0007669"/>
    <property type="project" value="UniProtKB-EC"/>
</dbReference>
<dbReference type="InterPro" id="IPR008334">
    <property type="entry name" value="5'-Nucleotdase_C"/>
</dbReference>
<dbReference type="SUPFAM" id="SSF55816">
    <property type="entry name" value="5'-nucleotidase (syn. UDP-sugar hydrolase), C-terminal domain"/>
    <property type="match status" value="1"/>
</dbReference>
<feature type="domain" description="Calcineurin-like phosphoesterase" evidence="3">
    <location>
        <begin position="28"/>
        <end position="258"/>
    </location>
</feature>
<dbReference type="Gene3D" id="3.60.21.10">
    <property type="match status" value="1"/>
</dbReference>
<dbReference type="InterPro" id="IPR036907">
    <property type="entry name" value="5'-Nucleotdase_C_sf"/>
</dbReference>
<dbReference type="SUPFAM" id="SSF56300">
    <property type="entry name" value="Metallo-dependent phosphatases"/>
    <property type="match status" value="1"/>
</dbReference>
<dbReference type="PANTHER" id="PTHR11575:SF6">
    <property type="entry name" value="2',3'-CYCLIC-NUCLEOTIDE 2'-PHOSPHODIESTERASE_3'-NUCLEOTIDASE"/>
    <property type="match status" value="1"/>
</dbReference>
<feature type="domain" description="5'-Nucleotidase C-terminal" evidence="4">
    <location>
        <begin position="350"/>
        <end position="540"/>
    </location>
</feature>